<feature type="compositionally biased region" description="Pro residues" evidence="1">
    <location>
        <begin position="60"/>
        <end position="71"/>
    </location>
</feature>
<reference evidence="2" key="1">
    <citation type="submission" date="2022-09" db="EMBL/GenBank/DDBJ databases">
        <title>Rhodovastum sp. nov. RN2-1 isolated from soil in Seongnam, South Korea.</title>
        <authorList>
            <person name="Le N.T."/>
        </authorList>
    </citation>
    <scope>NUCLEOTIDE SEQUENCE</scope>
    <source>
        <strain evidence="2">RN2-1</strain>
    </source>
</reference>
<reference evidence="2" key="2">
    <citation type="submission" date="2022-10" db="EMBL/GenBank/DDBJ databases">
        <authorList>
            <person name="Trinh H.N."/>
        </authorList>
    </citation>
    <scope>NUCLEOTIDE SEQUENCE</scope>
    <source>
        <strain evidence="2">RN2-1</strain>
    </source>
</reference>
<protein>
    <submittedName>
        <fullName evidence="2">Uncharacterized protein</fullName>
    </submittedName>
</protein>
<comment type="caution">
    <text evidence="2">The sequence shown here is derived from an EMBL/GenBank/DDBJ whole genome shotgun (WGS) entry which is preliminary data.</text>
</comment>
<dbReference type="Proteomes" id="UP001165679">
    <property type="component" value="Unassembled WGS sequence"/>
</dbReference>
<sequence length="71" mass="8053">MIDNFTILFSTLVTLFIIVRAATLDRVLPWFETKALHEQAKKQEAAAREAAQRRLGGPNRPQPRDPAGPRR</sequence>
<feature type="compositionally biased region" description="Basic and acidic residues" evidence="1">
    <location>
        <begin position="42"/>
        <end position="52"/>
    </location>
</feature>
<dbReference type="EMBL" id="JAPDNT010000026">
    <property type="protein sequence ID" value="MCW3476878.1"/>
    <property type="molecule type" value="Genomic_DNA"/>
</dbReference>
<proteinExistence type="predicted"/>
<evidence type="ECO:0000313" key="3">
    <source>
        <dbReference type="Proteomes" id="UP001165679"/>
    </source>
</evidence>
<gene>
    <name evidence="2" type="ORF">OL599_20125</name>
</gene>
<evidence type="ECO:0000313" key="2">
    <source>
        <dbReference type="EMBL" id="MCW3476878.1"/>
    </source>
</evidence>
<evidence type="ECO:0000256" key="1">
    <source>
        <dbReference type="SAM" id="MobiDB-lite"/>
    </source>
</evidence>
<organism evidence="2 3">
    <name type="scientific">Limobrevibacterium gyesilva</name>
    <dbReference type="NCBI Taxonomy" id="2991712"/>
    <lineage>
        <taxon>Bacteria</taxon>
        <taxon>Pseudomonadati</taxon>
        <taxon>Pseudomonadota</taxon>
        <taxon>Alphaproteobacteria</taxon>
        <taxon>Acetobacterales</taxon>
        <taxon>Acetobacteraceae</taxon>
        <taxon>Limobrevibacterium</taxon>
    </lineage>
</organism>
<dbReference type="RefSeq" id="WP_264715727.1">
    <property type="nucleotide sequence ID" value="NZ_JAPDNT010000026.1"/>
</dbReference>
<feature type="region of interest" description="Disordered" evidence="1">
    <location>
        <begin position="42"/>
        <end position="71"/>
    </location>
</feature>
<name>A0AA41YRB9_9PROT</name>
<keyword evidence="3" id="KW-1185">Reference proteome</keyword>
<dbReference type="AlphaFoldDB" id="A0AA41YRB9"/>
<accession>A0AA41YRB9</accession>